<evidence type="ECO:0000313" key="2">
    <source>
        <dbReference type="Proteomes" id="UP000276133"/>
    </source>
</evidence>
<name>A0A3M7SFP4_BRAPC</name>
<dbReference type="AlphaFoldDB" id="A0A3M7SFP4"/>
<reference evidence="1 2" key="1">
    <citation type="journal article" date="2018" name="Sci. Rep.">
        <title>Genomic signatures of local adaptation to the degree of environmental predictability in rotifers.</title>
        <authorList>
            <person name="Franch-Gras L."/>
            <person name="Hahn C."/>
            <person name="Garcia-Roger E.M."/>
            <person name="Carmona M.J."/>
            <person name="Serra M."/>
            <person name="Gomez A."/>
        </authorList>
    </citation>
    <scope>NUCLEOTIDE SEQUENCE [LARGE SCALE GENOMIC DNA]</scope>
    <source>
        <strain evidence="1">HYR1</strain>
    </source>
</reference>
<keyword evidence="2" id="KW-1185">Reference proteome</keyword>
<dbReference type="Proteomes" id="UP000276133">
    <property type="component" value="Unassembled WGS sequence"/>
</dbReference>
<accession>A0A3M7SFP4</accession>
<organism evidence="1 2">
    <name type="scientific">Brachionus plicatilis</name>
    <name type="common">Marine rotifer</name>
    <name type="synonym">Brachionus muelleri</name>
    <dbReference type="NCBI Taxonomy" id="10195"/>
    <lineage>
        <taxon>Eukaryota</taxon>
        <taxon>Metazoa</taxon>
        <taxon>Spiralia</taxon>
        <taxon>Gnathifera</taxon>
        <taxon>Rotifera</taxon>
        <taxon>Eurotatoria</taxon>
        <taxon>Monogononta</taxon>
        <taxon>Pseudotrocha</taxon>
        <taxon>Ploima</taxon>
        <taxon>Brachionidae</taxon>
        <taxon>Brachionus</taxon>
    </lineage>
</organism>
<dbReference type="EMBL" id="REGN01001487">
    <property type="protein sequence ID" value="RNA34380.1"/>
    <property type="molecule type" value="Genomic_DNA"/>
</dbReference>
<protein>
    <submittedName>
        <fullName evidence="1">Uncharacterized protein</fullName>
    </submittedName>
</protein>
<proteinExistence type="predicted"/>
<comment type="caution">
    <text evidence="1">The sequence shown here is derived from an EMBL/GenBank/DDBJ whole genome shotgun (WGS) entry which is preliminary data.</text>
</comment>
<evidence type="ECO:0000313" key="1">
    <source>
        <dbReference type="EMBL" id="RNA34380.1"/>
    </source>
</evidence>
<gene>
    <name evidence="1" type="ORF">BpHYR1_024487</name>
</gene>
<sequence length="70" mass="8449">MNYGLSRNPLVKSTLSIFRLFGSTFTFDHYKFSFIFICSDLLENRKTKDIIKCKLTFFKFFQHENLHFII</sequence>